<accession>A0ABR0IC36</accession>
<dbReference type="PANTHER" id="PTHR33112:SF16">
    <property type="entry name" value="HETEROKARYON INCOMPATIBILITY DOMAIN-CONTAINING PROTEIN"/>
    <property type="match status" value="1"/>
</dbReference>
<dbReference type="Pfam" id="PF06985">
    <property type="entry name" value="HET"/>
    <property type="match status" value="1"/>
</dbReference>
<comment type="caution">
    <text evidence="2">The sequence shown here is derived from an EMBL/GenBank/DDBJ whole genome shotgun (WGS) entry which is preliminary data.</text>
</comment>
<name>A0ABR0IC36_9PEZI</name>
<evidence type="ECO:0000259" key="1">
    <source>
        <dbReference type="Pfam" id="PF06985"/>
    </source>
</evidence>
<dbReference type="InterPro" id="IPR010730">
    <property type="entry name" value="HET"/>
</dbReference>
<reference evidence="2 3" key="1">
    <citation type="journal article" date="2023" name="bioRxiv">
        <title>High-quality genome assemblies of four members of thePodospora anserinaspecies complex.</title>
        <authorList>
            <person name="Ament-Velasquez S.L."/>
            <person name="Vogan A.A."/>
            <person name="Wallerman O."/>
            <person name="Hartmann F."/>
            <person name="Gautier V."/>
            <person name="Silar P."/>
            <person name="Giraud T."/>
            <person name="Johannesson H."/>
        </authorList>
    </citation>
    <scope>NUCLEOTIDE SEQUENCE [LARGE SCALE GENOMIC DNA]</scope>
    <source>
        <strain evidence="2 3">CBS 124.78</strain>
    </source>
</reference>
<protein>
    <recommendedName>
        <fullName evidence="1">Heterokaryon incompatibility domain-containing protein</fullName>
    </recommendedName>
</protein>
<sequence>MCFQSTDIARCRHQERLKVMTAAGQENKGMPDHHRPSGADVINTLRSFGLLPYLLKENQEAQFCHVYEGRRHYDLVDDSIGACVTVLRRWVASCREDHPECKFSVVDKMEETPRRLLDLSDPLQSPENRWSKLPRRVRVIESKDEMLAYVAISYRWPHASKYWPRLTFKNYTALTTAGLQTDVLPRLIRDAFTIALLAGIRYVWIDCLCIHQGKDDEWVIESAKMASIYGRAAFTVEFVDQTSLVDAAEASRGMFLKTEHGDHDINGDFSPPYNPLSPESVYQWLETSGNFPSRPNGELDTRGWAFQERLLSRRIVSITKEGIFWDCLRLSACDWRPLGFLGDFSPRFRDSDERKIKGALLNGRAHAQEEHGLSATVRKKYYLLWRRLLQSYTCRAFTNPPDRLMAIQGVLHRLRFLLQEEDHHFGVWEGDVLRSLIWSVETEGENARVLLSEPFVKVPSWLWASVDAPVQYGLWHPFWRYRDRDIEVVAPPHTVVENVSVKASSPRQLSGCSGEVILRGPLATLETTKVRRLPGCKLMFDPRPEAWYSNQVSPDFIRDTSRLTRYYEVDCLQDLVIMKILEGGYSEDQMAQYCLILQPCLPPKPLSRQNGVKPHLGSLPSSPSYHRRLGLLVVDKTLDNFCADDPDICKDDGCLLEKKQKRDGRLVSRRCLGRITTIAIV</sequence>
<evidence type="ECO:0000313" key="2">
    <source>
        <dbReference type="EMBL" id="KAK4677709.1"/>
    </source>
</evidence>
<feature type="domain" description="Heterokaryon incompatibility" evidence="1">
    <location>
        <begin position="149"/>
        <end position="308"/>
    </location>
</feature>
<dbReference type="Proteomes" id="UP001323617">
    <property type="component" value="Unassembled WGS sequence"/>
</dbReference>
<dbReference type="EMBL" id="JAFFHC010000003">
    <property type="protein sequence ID" value="KAK4677709.1"/>
    <property type="molecule type" value="Genomic_DNA"/>
</dbReference>
<proteinExistence type="predicted"/>
<dbReference type="GeneID" id="87966110"/>
<dbReference type="RefSeq" id="XP_062801179.1">
    <property type="nucleotide sequence ID" value="XM_062945245.1"/>
</dbReference>
<keyword evidence="3" id="KW-1185">Reference proteome</keyword>
<organism evidence="2 3">
    <name type="scientific">Podospora pseudoanserina</name>
    <dbReference type="NCBI Taxonomy" id="2609844"/>
    <lineage>
        <taxon>Eukaryota</taxon>
        <taxon>Fungi</taxon>
        <taxon>Dikarya</taxon>
        <taxon>Ascomycota</taxon>
        <taxon>Pezizomycotina</taxon>
        <taxon>Sordariomycetes</taxon>
        <taxon>Sordariomycetidae</taxon>
        <taxon>Sordariales</taxon>
        <taxon>Podosporaceae</taxon>
        <taxon>Podospora</taxon>
    </lineage>
</organism>
<evidence type="ECO:0000313" key="3">
    <source>
        <dbReference type="Proteomes" id="UP001323617"/>
    </source>
</evidence>
<dbReference type="PANTHER" id="PTHR33112">
    <property type="entry name" value="DOMAIN PROTEIN, PUTATIVE-RELATED"/>
    <property type="match status" value="1"/>
</dbReference>
<gene>
    <name evidence="2" type="ORF">QC764_301174</name>
</gene>